<protein>
    <submittedName>
        <fullName evidence="1">Uncharacterized protein</fullName>
    </submittedName>
</protein>
<accession>A0AA88DQT2</accession>
<dbReference type="AlphaFoldDB" id="A0AA88DQT2"/>
<comment type="caution">
    <text evidence="1">The sequence shown here is derived from an EMBL/GenBank/DDBJ whole genome shotgun (WGS) entry which is preliminary data.</text>
</comment>
<organism evidence="1 2">
    <name type="scientific">Ficus carica</name>
    <name type="common">Common fig</name>
    <dbReference type="NCBI Taxonomy" id="3494"/>
    <lineage>
        <taxon>Eukaryota</taxon>
        <taxon>Viridiplantae</taxon>
        <taxon>Streptophyta</taxon>
        <taxon>Embryophyta</taxon>
        <taxon>Tracheophyta</taxon>
        <taxon>Spermatophyta</taxon>
        <taxon>Magnoliopsida</taxon>
        <taxon>eudicotyledons</taxon>
        <taxon>Gunneridae</taxon>
        <taxon>Pentapetalae</taxon>
        <taxon>rosids</taxon>
        <taxon>fabids</taxon>
        <taxon>Rosales</taxon>
        <taxon>Moraceae</taxon>
        <taxon>Ficeae</taxon>
        <taxon>Ficus</taxon>
    </lineage>
</organism>
<dbReference type="Proteomes" id="UP001187192">
    <property type="component" value="Unassembled WGS sequence"/>
</dbReference>
<name>A0AA88DQT2_FICCA</name>
<dbReference type="EMBL" id="BTGU01000088">
    <property type="protein sequence ID" value="GMN59545.1"/>
    <property type="molecule type" value="Genomic_DNA"/>
</dbReference>
<proteinExistence type="predicted"/>
<evidence type="ECO:0000313" key="2">
    <source>
        <dbReference type="Proteomes" id="UP001187192"/>
    </source>
</evidence>
<evidence type="ECO:0000313" key="1">
    <source>
        <dbReference type="EMBL" id="GMN59545.1"/>
    </source>
</evidence>
<gene>
    <name evidence="1" type="ORF">TIFTF001_028643</name>
</gene>
<sequence length="36" mass="3690">MAISTVLVGKPSSTENVVTVAVVVAAVMVRTEKESS</sequence>
<reference evidence="1" key="1">
    <citation type="submission" date="2023-07" db="EMBL/GenBank/DDBJ databases">
        <title>draft genome sequence of fig (Ficus carica).</title>
        <authorList>
            <person name="Takahashi T."/>
            <person name="Nishimura K."/>
        </authorList>
    </citation>
    <scope>NUCLEOTIDE SEQUENCE</scope>
</reference>
<keyword evidence="2" id="KW-1185">Reference proteome</keyword>